<gene>
    <name evidence="2" type="ORF">SVUK_LOCUS193</name>
</gene>
<evidence type="ECO:0000313" key="3">
    <source>
        <dbReference type="Proteomes" id="UP000270094"/>
    </source>
</evidence>
<dbReference type="Proteomes" id="UP000270094">
    <property type="component" value="Unassembled WGS sequence"/>
</dbReference>
<sequence length="94" mass="10726">MDLESRKLPPQFNTNIVNEASERQRDGNNAGAYDTSRMQGTKKGCLKELDEHIAQDEVRCLDRNYYAGEDEMQRELLRAMGAGHAMSEEGVRMF</sequence>
<organism evidence="2 3">
    <name type="scientific">Strongylus vulgaris</name>
    <name type="common">Blood worm</name>
    <dbReference type="NCBI Taxonomy" id="40348"/>
    <lineage>
        <taxon>Eukaryota</taxon>
        <taxon>Metazoa</taxon>
        <taxon>Ecdysozoa</taxon>
        <taxon>Nematoda</taxon>
        <taxon>Chromadorea</taxon>
        <taxon>Rhabditida</taxon>
        <taxon>Rhabditina</taxon>
        <taxon>Rhabditomorpha</taxon>
        <taxon>Strongyloidea</taxon>
        <taxon>Strongylidae</taxon>
        <taxon>Strongylus</taxon>
    </lineage>
</organism>
<dbReference type="EMBL" id="UYYB01000276">
    <property type="protein sequence ID" value="VDM65195.1"/>
    <property type="molecule type" value="Genomic_DNA"/>
</dbReference>
<evidence type="ECO:0000313" key="2">
    <source>
        <dbReference type="EMBL" id="VDM65195.1"/>
    </source>
</evidence>
<feature type="region of interest" description="Disordered" evidence="1">
    <location>
        <begin position="1"/>
        <end position="40"/>
    </location>
</feature>
<accession>A0A3P7K1Z7</accession>
<evidence type="ECO:0000256" key="1">
    <source>
        <dbReference type="SAM" id="MobiDB-lite"/>
    </source>
</evidence>
<proteinExistence type="predicted"/>
<keyword evidence="3" id="KW-1185">Reference proteome</keyword>
<protein>
    <submittedName>
        <fullName evidence="2">Uncharacterized protein</fullName>
    </submittedName>
</protein>
<reference evidence="2 3" key="1">
    <citation type="submission" date="2018-11" db="EMBL/GenBank/DDBJ databases">
        <authorList>
            <consortium name="Pathogen Informatics"/>
        </authorList>
    </citation>
    <scope>NUCLEOTIDE SEQUENCE [LARGE SCALE GENOMIC DNA]</scope>
</reference>
<name>A0A3P7K1Z7_STRVU</name>
<dbReference type="AlphaFoldDB" id="A0A3P7K1Z7"/>